<evidence type="ECO:0000313" key="6">
    <source>
        <dbReference type="EMBL" id="CAH0526225.1"/>
    </source>
</evidence>
<dbReference type="SMART" id="SM00220">
    <property type="entry name" value="S_TKc"/>
    <property type="match status" value="1"/>
</dbReference>
<dbReference type="Proteomes" id="UP000838160">
    <property type="component" value="Unassembled WGS sequence"/>
</dbReference>
<dbReference type="InterPro" id="IPR011009">
    <property type="entry name" value="Kinase-like_dom_sf"/>
</dbReference>
<dbReference type="RefSeq" id="WP_237484628.1">
    <property type="nucleotide sequence ID" value="NZ_CAKLCM010000002.1"/>
</dbReference>
<evidence type="ECO:0000256" key="3">
    <source>
        <dbReference type="ARBA" id="ARBA00022777"/>
    </source>
</evidence>
<protein>
    <submittedName>
        <fullName evidence="6">Serine/threonine-protein kinase PknD</fullName>
        <ecNumber evidence="6">2.7.11.1</ecNumber>
    </submittedName>
</protein>
<evidence type="ECO:0000259" key="5">
    <source>
        <dbReference type="PROSITE" id="PS50011"/>
    </source>
</evidence>
<dbReference type="InterPro" id="IPR008271">
    <property type="entry name" value="Ser/Thr_kinase_AS"/>
</dbReference>
<keyword evidence="1 6" id="KW-0808">Transferase</keyword>
<dbReference type="Pfam" id="PF00069">
    <property type="entry name" value="Pkinase"/>
    <property type="match status" value="1"/>
</dbReference>
<dbReference type="Gene3D" id="1.10.510.10">
    <property type="entry name" value="Transferase(Phosphotransferase) domain 1"/>
    <property type="match status" value="1"/>
</dbReference>
<name>A0ABN8DLG6_9VIBR</name>
<dbReference type="EC" id="2.7.11.1" evidence="6"/>
<evidence type="ECO:0000256" key="1">
    <source>
        <dbReference type="ARBA" id="ARBA00022679"/>
    </source>
</evidence>
<evidence type="ECO:0000256" key="4">
    <source>
        <dbReference type="ARBA" id="ARBA00022840"/>
    </source>
</evidence>
<dbReference type="CDD" id="cd14014">
    <property type="entry name" value="STKc_PknB_like"/>
    <property type="match status" value="1"/>
</dbReference>
<accession>A0ABN8DLG6</accession>
<keyword evidence="7" id="KW-1185">Reference proteome</keyword>
<feature type="domain" description="Protein kinase" evidence="5">
    <location>
        <begin position="77"/>
        <end position="354"/>
    </location>
</feature>
<dbReference type="PROSITE" id="PS00108">
    <property type="entry name" value="PROTEIN_KINASE_ST"/>
    <property type="match status" value="1"/>
</dbReference>
<dbReference type="PANTHER" id="PTHR43289">
    <property type="entry name" value="MITOGEN-ACTIVATED PROTEIN KINASE KINASE KINASE 20-RELATED"/>
    <property type="match status" value="1"/>
</dbReference>
<dbReference type="PANTHER" id="PTHR43289:SF6">
    <property type="entry name" value="SERINE_THREONINE-PROTEIN KINASE NEKL-3"/>
    <property type="match status" value="1"/>
</dbReference>
<dbReference type="EMBL" id="CAKLCM010000002">
    <property type="protein sequence ID" value="CAH0526225.1"/>
    <property type="molecule type" value="Genomic_DNA"/>
</dbReference>
<evidence type="ECO:0000256" key="2">
    <source>
        <dbReference type="ARBA" id="ARBA00022741"/>
    </source>
</evidence>
<reference evidence="6" key="1">
    <citation type="submission" date="2021-12" db="EMBL/GenBank/DDBJ databases">
        <authorList>
            <person name="Rodrigo-Torres L."/>
            <person name="Arahal R. D."/>
            <person name="Lucena T."/>
        </authorList>
    </citation>
    <scope>NUCLEOTIDE SEQUENCE</scope>
    <source>
        <strain evidence="6">CECT 8226</strain>
    </source>
</reference>
<comment type="caution">
    <text evidence="6">The sequence shown here is derived from an EMBL/GenBank/DDBJ whole genome shotgun (WGS) entry which is preliminary data.</text>
</comment>
<evidence type="ECO:0000313" key="7">
    <source>
        <dbReference type="Proteomes" id="UP000838160"/>
    </source>
</evidence>
<organism evidence="6 7">
    <name type="scientific">Vibrio hippocampi</name>
    <dbReference type="NCBI Taxonomy" id="654686"/>
    <lineage>
        <taxon>Bacteria</taxon>
        <taxon>Pseudomonadati</taxon>
        <taxon>Pseudomonadota</taxon>
        <taxon>Gammaproteobacteria</taxon>
        <taxon>Vibrionales</taxon>
        <taxon>Vibrionaceae</taxon>
        <taxon>Vibrio</taxon>
    </lineage>
</organism>
<keyword evidence="3 6" id="KW-0418">Kinase</keyword>
<proteinExistence type="predicted"/>
<dbReference type="GO" id="GO:0004674">
    <property type="term" value="F:protein serine/threonine kinase activity"/>
    <property type="evidence" value="ECO:0007669"/>
    <property type="project" value="UniProtKB-EC"/>
</dbReference>
<dbReference type="InterPro" id="IPR000719">
    <property type="entry name" value="Prot_kinase_dom"/>
</dbReference>
<dbReference type="SUPFAM" id="SSF56112">
    <property type="entry name" value="Protein kinase-like (PK-like)"/>
    <property type="match status" value="1"/>
</dbReference>
<dbReference type="PROSITE" id="PS50011">
    <property type="entry name" value="PROTEIN_KINASE_DOM"/>
    <property type="match status" value="1"/>
</dbReference>
<keyword evidence="4" id="KW-0067">ATP-binding</keyword>
<sequence length="978" mass="112521">MDIVSLYFELIELPLAEQNARMEALSDLDPEQRDELRNMLDAGTELLSGSQLIAKHMQAGPAVDYQRYIGQVVMGFTITEILSEAGGMGLVFLAQQELYSPDSKELKVHRAAVKVLRYERMNAEQQQQFFYREAASLMELDQPNICKIYGISQILDQACIVMDFIDGVALDDWLAEHRIEQDKVLALFVVLLKAMCYAHNKHIYHGDLKPQNILVDGQGQLTLIDLGLAKQFDPHDKDDFTQHYIQAFSQYWSAPEQRQGKWNKSQSDVYSLGAILAFMLSGTTPSRDDLNTINDRELRAIIAKSLSPDPAQRYRDANEFLAVIQRFRQGFAIKEYSNSWLYRAQKGLTRRPLINASIALSLSLLIGTSVATWRHNQVLMAEQTSSQQVMAQLEQMLRDNFPHLHHRFEQPPVEQLYVQGAKRWLGQQQNLTKQARMQTGLLFIQGLFIDYSENVDLVFDILEALEVATELDMQNEQQLQLQYYWMLAHTFNAFKGIETTYGDDNFSFYNYRNDPSLIPDSNPAAPLAKQLIASLNSQQQLNPLQLHAIIAALKVPMPFDIELRRLQYQALFAQASPYLLEAHALNTAQRLDLLAFIYLGSAESPFFDQSRAVNNLDHHFELRQQMRSILPALTDMLGVESLSIQDYYRLQLAITAIDPTQSPAQLQALISPQLNELLSQTQLVDSAQINTIELQFNPFSEASYDHNKDIVRDNLAEFRRRYGSEYGDMMTHLSLLQKQSLRLGSPVIINYLDNYLQSQAMRVRRLDWKHDSAYQGLDLAIIQHDWDKVQQLLSELETDFELYFKLLEDNGLEAYGIRQLHRHAWTPAINNDWKSAEQQIAQSKLSAREQKIYLAILSLNLGKVNDTLILLPKPSDLPQTLSFEFDQGFYQLNELIYFYGKHVEPKEAIEQLEARIANNKEYRNIFNAAQALYLCDLLLDVGEDQRARQMFTELQDQQKAFAFRDDWQQLWGKLSNQL</sequence>
<gene>
    <name evidence="6" type="primary">pknD</name>
    <name evidence="6" type="ORF">VHP8226_01693</name>
</gene>
<keyword evidence="2" id="KW-0547">Nucleotide-binding</keyword>